<dbReference type="InterPro" id="IPR006187">
    <property type="entry name" value="Claudin"/>
</dbReference>
<evidence type="ECO:0000256" key="6">
    <source>
        <dbReference type="ARBA" id="ARBA00022692"/>
    </source>
</evidence>
<evidence type="ECO:0000256" key="10">
    <source>
        <dbReference type="SAM" id="Phobius"/>
    </source>
</evidence>
<evidence type="ECO:0000256" key="7">
    <source>
        <dbReference type="ARBA" id="ARBA00022949"/>
    </source>
</evidence>
<keyword evidence="5" id="KW-1003">Cell membrane</keyword>
<evidence type="ECO:0000256" key="1">
    <source>
        <dbReference type="ARBA" id="ARBA00004435"/>
    </source>
</evidence>
<dbReference type="Proteomes" id="UP000034805">
    <property type="component" value="Unassembled WGS sequence"/>
</dbReference>
<evidence type="ECO:0000313" key="11">
    <source>
        <dbReference type="EMBL" id="KPP61237.1"/>
    </source>
</evidence>
<accession>A0A0P7WDM3</accession>
<dbReference type="InterPro" id="IPR004031">
    <property type="entry name" value="PMP22/EMP/MP20/Claudin"/>
</dbReference>
<evidence type="ECO:0000256" key="8">
    <source>
        <dbReference type="ARBA" id="ARBA00022989"/>
    </source>
</evidence>
<feature type="transmembrane region" description="Helical" evidence="10">
    <location>
        <begin position="6"/>
        <end position="27"/>
    </location>
</feature>
<gene>
    <name evidence="11" type="ORF">Z043_120690</name>
</gene>
<comment type="caution">
    <text evidence="11">The sequence shown here is derived from an EMBL/GenBank/DDBJ whole genome shotgun (WGS) entry which is preliminary data.</text>
</comment>
<evidence type="ECO:0000256" key="9">
    <source>
        <dbReference type="ARBA" id="ARBA00023136"/>
    </source>
</evidence>
<dbReference type="PANTHER" id="PTHR12002">
    <property type="entry name" value="CLAUDIN"/>
    <property type="match status" value="1"/>
</dbReference>
<dbReference type="GO" id="GO:0005198">
    <property type="term" value="F:structural molecule activity"/>
    <property type="evidence" value="ECO:0007669"/>
    <property type="project" value="InterPro"/>
</dbReference>
<protein>
    <submittedName>
        <fullName evidence="11">Uncharacterized protein</fullName>
    </submittedName>
</protein>
<dbReference type="GO" id="GO:0005886">
    <property type="term" value="C:plasma membrane"/>
    <property type="evidence" value="ECO:0007669"/>
    <property type="project" value="UniProtKB-SubCell"/>
</dbReference>
<dbReference type="Pfam" id="PF00822">
    <property type="entry name" value="PMP22_Claudin"/>
    <property type="match status" value="1"/>
</dbReference>
<dbReference type="STRING" id="113540.ENSSFOP00015024420"/>
<proteinExistence type="inferred from homology"/>
<evidence type="ECO:0000256" key="5">
    <source>
        <dbReference type="ARBA" id="ARBA00022475"/>
    </source>
</evidence>
<comment type="similarity">
    <text evidence="3">Belongs to the claudin family.</text>
</comment>
<evidence type="ECO:0000256" key="3">
    <source>
        <dbReference type="ARBA" id="ARBA00008295"/>
    </source>
</evidence>
<keyword evidence="4" id="KW-0796">Tight junction</keyword>
<dbReference type="EMBL" id="JARO02009837">
    <property type="protein sequence ID" value="KPP61237.1"/>
    <property type="molecule type" value="Genomic_DNA"/>
</dbReference>
<dbReference type="Gene3D" id="1.20.140.150">
    <property type="match status" value="1"/>
</dbReference>
<feature type="non-terminal residue" evidence="11">
    <location>
        <position position="1"/>
    </location>
</feature>
<evidence type="ECO:0000313" key="12">
    <source>
        <dbReference type="Proteomes" id="UP000034805"/>
    </source>
</evidence>
<evidence type="ECO:0000256" key="4">
    <source>
        <dbReference type="ARBA" id="ARBA00022427"/>
    </source>
</evidence>
<dbReference type="GO" id="GO:0005923">
    <property type="term" value="C:bicellular tight junction"/>
    <property type="evidence" value="ECO:0007669"/>
    <property type="project" value="UniProtKB-SubCell"/>
</dbReference>
<reference evidence="11 12" key="1">
    <citation type="submission" date="2015-08" db="EMBL/GenBank/DDBJ databases">
        <title>The genome of the Asian arowana (Scleropages formosus).</title>
        <authorList>
            <person name="Tan M.H."/>
            <person name="Gan H.M."/>
            <person name="Croft L.J."/>
            <person name="Austin C.M."/>
        </authorList>
    </citation>
    <scope>NUCLEOTIDE SEQUENCE [LARGE SCALE GENOMIC DNA]</scope>
    <source>
        <strain evidence="11">Aro1</strain>
    </source>
</reference>
<dbReference type="PRINTS" id="PR01077">
    <property type="entry name" value="CLAUDIN"/>
</dbReference>
<keyword evidence="7" id="KW-0965">Cell junction</keyword>
<evidence type="ECO:0000256" key="2">
    <source>
        <dbReference type="ARBA" id="ARBA00004651"/>
    </source>
</evidence>
<keyword evidence="6 10" id="KW-0812">Transmembrane</keyword>
<keyword evidence="9 10" id="KW-0472">Membrane</keyword>
<name>A0A0P7WDM3_SCLFO</name>
<feature type="transmembrane region" description="Helical" evidence="10">
    <location>
        <begin position="39"/>
        <end position="64"/>
    </location>
</feature>
<sequence length="137" mass="15164">ASRALMIISLILGMFGVIVSLLGMKCVKVGNTSDQVKAKIAIIGGILFLLSGISSLTAVSWYAARVVREFYDPFNGHLKQVRIWAWPVHRLGRSLFGYSGGNLEEPPKGYPYNYSMTSQNIYRSPDISEQQSSKAYV</sequence>
<comment type="subcellular location">
    <subcellularLocation>
        <location evidence="1">Cell junction</location>
        <location evidence="1">Tight junction</location>
    </subcellularLocation>
    <subcellularLocation>
        <location evidence="2">Cell membrane</location>
        <topology evidence="2">Multi-pass membrane protein</topology>
    </subcellularLocation>
</comment>
<dbReference type="AlphaFoldDB" id="A0A0P7WDM3"/>
<keyword evidence="8 10" id="KW-1133">Transmembrane helix</keyword>
<organism evidence="11 12">
    <name type="scientific">Scleropages formosus</name>
    <name type="common">Asian bonytongue</name>
    <name type="synonym">Osteoglossum formosum</name>
    <dbReference type="NCBI Taxonomy" id="113540"/>
    <lineage>
        <taxon>Eukaryota</taxon>
        <taxon>Metazoa</taxon>
        <taxon>Chordata</taxon>
        <taxon>Craniata</taxon>
        <taxon>Vertebrata</taxon>
        <taxon>Euteleostomi</taxon>
        <taxon>Actinopterygii</taxon>
        <taxon>Neopterygii</taxon>
        <taxon>Teleostei</taxon>
        <taxon>Osteoglossocephala</taxon>
        <taxon>Osteoglossomorpha</taxon>
        <taxon>Osteoglossiformes</taxon>
        <taxon>Osteoglossidae</taxon>
        <taxon>Scleropages</taxon>
    </lineage>
</organism>